<gene>
    <name evidence="4" type="ORF">WA04_03730</name>
</gene>
<proteinExistence type="predicted"/>
<dbReference type="PANTHER" id="PTHR22916">
    <property type="entry name" value="GLYCOSYLTRANSFERASE"/>
    <property type="match status" value="1"/>
</dbReference>
<reference evidence="4 5" key="1">
    <citation type="journal article" date="2015" name="PLoS ONE">
        <title>Genomic analysis reveals the molecular basis for capsule loss in the group B streptococcus population.</title>
        <authorList>
            <consortium name="DEVANI Consortium"/>
            <person name="Rosini R."/>
            <person name="Campisi E."/>
            <person name="De Chiara M."/>
            <person name="Tettelin H."/>
            <person name="Rinaudo D."/>
            <person name="Toniolo C."/>
            <person name="Metruccio M."/>
            <person name="Guidotti S."/>
            <person name="Sorensen U.B."/>
            <person name="Kilian M."/>
            <person name="Ramirez M."/>
            <person name="Janulczyk R."/>
            <person name="Donati C."/>
            <person name="Grandi G."/>
            <person name="Margarit I."/>
        </authorList>
    </citation>
    <scope>NUCLEOTIDE SEQUENCE [LARGE SCALE GENOMIC DNA]</scope>
    <source>
        <strain evidence="4 5">DK-B-USS-215</strain>
    </source>
</reference>
<dbReference type="Gene3D" id="3.90.550.10">
    <property type="entry name" value="Spore Coat Polysaccharide Biosynthesis Protein SpsA, Chain A"/>
    <property type="match status" value="1"/>
</dbReference>
<dbReference type="Proteomes" id="UP000035346">
    <property type="component" value="Unassembled WGS sequence"/>
</dbReference>
<dbReference type="GO" id="GO:0016757">
    <property type="term" value="F:glycosyltransferase activity"/>
    <property type="evidence" value="ECO:0007669"/>
    <property type="project" value="UniProtKB-KW"/>
</dbReference>
<dbReference type="InterPro" id="IPR029044">
    <property type="entry name" value="Nucleotide-diphossugar_trans"/>
</dbReference>
<evidence type="ECO:0000313" key="5">
    <source>
        <dbReference type="Proteomes" id="UP000035346"/>
    </source>
</evidence>
<evidence type="ECO:0000313" key="4">
    <source>
        <dbReference type="EMBL" id="KLL41277.1"/>
    </source>
</evidence>
<dbReference type="SUPFAM" id="SSF53448">
    <property type="entry name" value="Nucleotide-diphospho-sugar transferases"/>
    <property type="match status" value="1"/>
</dbReference>
<evidence type="ECO:0000256" key="2">
    <source>
        <dbReference type="ARBA" id="ARBA00022679"/>
    </source>
</evidence>
<dbReference type="Pfam" id="PF00535">
    <property type="entry name" value="Glycos_transf_2"/>
    <property type="match status" value="1"/>
</dbReference>
<dbReference type="CDD" id="cd00761">
    <property type="entry name" value="Glyco_tranf_GTA_type"/>
    <property type="match status" value="1"/>
</dbReference>
<dbReference type="SMR" id="A0A7Z7VZD6"/>
<sequence>MIKKIEKDLISVIVPIYNVEDYLVECIESLIVQTYRNIEILLINDGSTDNCATIAKEFSERDCRVIYIEKSNGGLSEARNYGIYHSKGKYLTFVDSDDKVSSDYIANLYNAIQKHDSSIAIGGYLEFYERHNSIRNYEYLDKVIPVEEALLNMYDIKTYGSIFITAWGKLFHKSIFNDLEFALNKYHEDEFFNYKAYLKANSITYIDKPLYHYRIRVGSIMNNSDNVIIARKKLDVLSALDERIKLITSLRKYSVFLQKTEIFYVNQYFRTKKFLKQQSVIFKEDNYIDAYRMYGRLLRKVKLVDKLKLIKNRFF</sequence>
<comment type="caution">
    <text evidence="4">The sequence shown here is derived from an EMBL/GenBank/DDBJ whole genome shotgun (WGS) entry which is preliminary data.</text>
</comment>
<keyword evidence="1" id="KW-0328">Glycosyltransferase</keyword>
<dbReference type="PANTHER" id="PTHR22916:SF51">
    <property type="entry name" value="GLYCOSYLTRANSFERASE EPSH-RELATED"/>
    <property type="match status" value="1"/>
</dbReference>
<evidence type="ECO:0000256" key="1">
    <source>
        <dbReference type="ARBA" id="ARBA00022676"/>
    </source>
</evidence>
<evidence type="ECO:0000259" key="3">
    <source>
        <dbReference type="Pfam" id="PF00535"/>
    </source>
</evidence>
<dbReference type="AlphaFoldDB" id="A0A7Z7VZD6"/>
<keyword evidence="2" id="KW-0808">Transferase</keyword>
<organism evidence="4 5">
    <name type="scientific">Streptococcus agalactiae</name>
    <dbReference type="NCBI Taxonomy" id="1311"/>
    <lineage>
        <taxon>Bacteria</taxon>
        <taxon>Bacillati</taxon>
        <taxon>Bacillota</taxon>
        <taxon>Bacilli</taxon>
        <taxon>Lactobacillales</taxon>
        <taxon>Streptococcaceae</taxon>
        <taxon>Streptococcus</taxon>
    </lineage>
</organism>
<dbReference type="InterPro" id="IPR001173">
    <property type="entry name" value="Glyco_trans_2-like"/>
</dbReference>
<feature type="domain" description="Glycosyltransferase 2-like" evidence="3">
    <location>
        <begin position="11"/>
        <end position="137"/>
    </location>
</feature>
<protein>
    <recommendedName>
        <fullName evidence="3">Glycosyltransferase 2-like domain-containing protein</fullName>
    </recommendedName>
</protein>
<dbReference type="EMBL" id="LBKL01000044">
    <property type="protein sequence ID" value="KLL41277.1"/>
    <property type="molecule type" value="Genomic_DNA"/>
</dbReference>
<accession>A0A7Z7VZD6</accession>
<name>A0A7Z7VZD6_STRAG</name>
<dbReference type="RefSeq" id="WP_000591736.1">
    <property type="nucleotide sequence ID" value="NZ_CAACXY010000016.1"/>
</dbReference>